<comment type="caution">
    <text evidence="2">The sequence shown here is derived from an EMBL/GenBank/DDBJ whole genome shotgun (WGS) entry which is preliminary data.</text>
</comment>
<dbReference type="Pfam" id="PF11167">
    <property type="entry name" value="DUF2953"/>
    <property type="match status" value="1"/>
</dbReference>
<keyword evidence="1" id="KW-1133">Transmembrane helix</keyword>
<dbReference type="RefSeq" id="WP_257820292.1">
    <property type="nucleotide sequence ID" value="NZ_JABXYM010000001.1"/>
</dbReference>
<accession>A0A9Q4FXN0</accession>
<protein>
    <submittedName>
        <fullName evidence="2">DUF2953 domain-containing protein</fullName>
    </submittedName>
</protein>
<organism evidence="2 3">
    <name type="scientific">Salipaludibacillus agaradhaerens</name>
    <name type="common">Bacillus agaradhaerens</name>
    <dbReference type="NCBI Taxonomy" id="76935"/>
    <lineage>
        <taxon>Bacteria</taxon>
        <taxon>Bacillati</taxon>
        <taxon>Bacillota</taxon>
        <taxon>Bacilli</taxon>
        <taxon>Bacillales</taxon>
        <taxon>Bacillaceae</taxon>
    </lineage>
</organism>
<evidence type="ECO:0000313" key="3">
    <source>
        <dbReference type="Proteomes" id="UP001057753"/>
    </source>
</evidence>
<dbReference type="AlphaFoldDB" id="A0A9Q4FXN0"/>
<dbReference type="Proteomes" id="UP001057753">
    <property type="component" value="Unassembled WGS sequence"/>
</dbReference>
<proteinExistence type="predicted"/>
<keyword evidence="3" id="KW-1185">Reference proteome</keyword>
<evidence type="ECO:0000313" key="2">
    <source>
        <dbReference type="EMBL" id="MCR6095521.1"/>
    </source>
</evidence>
<dbReference type="EMBL" id="JABXYM010000001">
    <property type="protein sequence ID" value="MCR6095521.1"/>
    <property type="molecule type" value="Genomic_DNA"/>
</dbReference>
<reference evidence="2" key="1">
    <citation type="submission" date="2020-06" db="EMBL/GenBank/DDBJ databases">
        <title>Insight into the genomes of haloalkaliphilic bacilli from Kenyan soda lakes.</title>
        <authorList>
            <person name="Mwirichia R."/>
            <person name="Villamizar G.C."/>
            <person name="Poehlein A."/>
            <person name="Mugweru J."/>
            <person name="Kipnyargis A."/>
            <person name="Kiplimo D."/>
            <person name="Orwa P."/>
            <person name="Daniel R."/>
        </authorList>
    </citation>
    <scope>NUCLEOTIDE SEQUENCE</scope>
    <source>
        <strain evidence="2">B1096_S55</strain>
    </source>
</reference>
<name>A0A9Q4FXN0_SALAG</name>
<keyword evidence="1" id="KW-0472">Membrane</keyword>
<gene>
    <name evidence="2" type="ORF">HXA33_03105</name>
</gene>
<sequence>MFTIAKIIIFIIVVLLVLIMFLTLTVSVSFHQRNKQIDGKVTLSLLFRLIRYTITIPSVAMDDESPSLVFKEEKSGMGMEEQKQEKLSYLEVIKDIELFQHFLEETVGFYNIVTYFLSKVRITSLSWESKIGAGDAAKTGQLSGAVWSLKGAFLGILSTKVIVTKRPKLQVDPIFQGFMFGTSFQCMLSFRIGYAIHAAIKVWRHKKRGKDLKEKLLKQRKGSDVDV</sequence>
<dbReference type="InterPro" id="IPR021338">
    <property type="entry name" value="DUF2953"/>
</dbReference>
<feature type="transmembrane region" description="Helical" evidence="1">
    <location>
        <begin position="7"/>
        <end position="30"/>
    </location>
</feature>
<evidence type="ECO:0000256" key="1">
    <source>
        <dbReference type="SAM" id="Phobius"/>
    </source>
</evidence>
<keyword evidence="1" id="KW-0812">Transmembrane</keyword>